<dbReference type="EMBL" id="FYEW01000002">
    <property type="protein sequence ID" value="SNC74938.1"/>
    <property type="molecule type" value="Genomic_DNA"/>
</dbReference>
<accession>A0A212U9H6</accession>
<evidence type="ECO:0000313" key="2">
    <source>
        <dbReference type="Proteomes" id="UP000198131"/>
    </source>
</evidence>
<name>A0A212U9H6_9BACT</name>
<reference evidence="2" key="1">
    <citation type="submission" date="2017-06" db="EMBL/GenBank/DDBJ databases">
        <authorList>
            <person name="Varghese N."/>
            <person name="Submissions S."/>
        </authorList>
    </citation>
    <scope>NUCLEOTIDE SEQUENCE [LARGE SCALE GENOMIC DNA]</scope>
    <source>
        <strain evidence="2">DSM 11116</strain>
    </source>
</reference>
<sequence>MYLFAFLMSWLQSAHSDQLPAAVFSDVPIITEIITETSVGKAKIGMQTTELRKVYQGCTFQPVFVTRYGWYGEGDTPSGIQVAQGKQPLFVYFEDEEKPGKISGLIALHTAYRTTKNIGVGSTSGALRAALPGITIGQDLMDDYDQNLQVASAKGSRSAISYAFAKQKDVGSYSKDFSSPIVVSTARISWITVFPK</sequence>
<evidence type="ECO:0000313" key="1">
    <source>
        <dbReference type="EMBL" id="SNC74938.1"/>
    </source>
</evidence>
<dbReference type="AlphaFoldDB" id="A0A212U9H6"/>
<keyword evidence="2" id="KW-1185">Reference proteome</keyword>
<dbReference type="OrthoDB" id="883146at2"/>
<proteinExistence type="predicted"/>
<dbReference type="Proteomes" id="UP000198131">
    <property type="component" value="Unassembled WGS sequence"/>
</dbReference>
<protein>
    <submittedName>
        <fullName evidence="1">Uncharacterized protein</fullName>
    </submittedName>
</protein>
<dbReference type="RefSeq" id="WP_088843968.1">
    <property type="nucleotide sequence ID" value="NZ_FYEW01000002.1"/>
</dbReference>
<organism evidence="1 2">
    <name type="scientific">Hymenobacter gelipurpurascens</name>
    <dbReference type="NCBI Taxonomy" id="89968"/>
    <lineage>
        <taxon>Bacteria</taxon>
        <taxon>Pseudomonadati</taxon>
        <taxon>Bacteroidota</taxon>
        <taxon>Cytophagia</taxon>
        <taxon>Cytophagales</taxon>
        <taxon>Hymenobacteraceae</taxon>
        <taxon>Hymenobacter</taxon>
    </lineage>
</organism>
<gene>
    <name evidence="1" type="ORF">SAMN06265337_2623</name>
</gene>